<dbReference type="GO" id="GO:0046718">
    <property type="term" value="P:symbiont entry into host cell"/>
    <property type="evidence" value="ECO:0007669"/>
    <property type="project" value="UniProtKB-KW"/>
</dbReference>
<evidence type="ECO:0000256" key="3">
    <source>
        <dbReference type="ARBA" id="ARBA00023172"/>
    </source>
</evidence>
<dbReference type="InterPro" id="IPR013762">
    <property type="entry name" value="Integrase-like_cat_sf"/>
</dbReference>
<dbReference type="Pfam" id="PF00589">
    <property type="entry name" value="Phage_integrase"/>
    <property type="match status" value="1"/>
</dbReference>
<evidence type="ECO:0000256" key="4">
    <source>
        <dbReference type="ARBA" id="ARBA00023195"/>
    </source>
</evidence>
<evidence type="ECO:0000313" key="7">
    <source>
        <dbReference type="EMBL" id="SVC46753.1"/>
    </source>
</evidence>
<reference evidence="7" key="1">
    <citation type="submission" date="2018-05" db="EMBL/GenBank/DDBJ databases">
        <authorList>
            <person name="Lanie J.A."/>
            <person name="Ng W.-L."/>
            <person name="Kazmierczak K.M."/>
            <person name="Andrzejewski T.M."/>
            <person name="Davidsen T.M."/>
            <person name="Wayne K.J."/>
            <person name="Tettelin H."/>
            <person name="Glass J.I."/>
            <person name="Rusch D."/>
            <person name="Podicherti R."/>
            <person name="Tsui H.-C.T."/>
            <person name="Winkler M.E."/>
        </authorList>
    </citation>
    <scope>NUCLEOTIDE SEQUENCE</scope>
</reference>
<dbReference type="GO" id="GO:0015074">
    <property type="term" value="P:DNA integration"/>
    <property type="evidence" value="ECO:0007669"/>
    <property type="project" value="UniProtKB-KW"/>
</dbReference>
<name>A0A382MCM1_9ZZZZ</name>
<dbReference type="InterPro" id="IPR050808">
    <property type="entry name" value="Phage_Integrase"/>
</dbReference>
<dbReference type="CDD" id="cd00801">
    <property type="entry name" value="INT_P4_C"/>
    <property type="match status" value="1"/>
</dbReference>
<keyword evidence="4" id="KW-1179">Viral genome integration</keyword>
<sequence>DKGISETLKKVRGWSSRVFRDCVVLEIILSDPTRDLPTDSFKKQKSKNYATVTTPDDIKDLLKTLIKYKEMGTYQVAEALNLAPYLLLRPGELTKTEWDEIDFKNKLIRISAERMKMSKDHLVPISTQVFTKLKKIKDFGLSDKYVFPSPNIPNTCINAETLRAAIRRLGIPKERFTTHGFRGMASTMLNELGFRGDIVEIQLSHTDSNKVRKAYNHAQYLDERRDMMQEWSDYLDKLK</sequence>
<evidence type="ECO:0000256" key="2">
    <source>
        <dbReference type="ARBA" id="ARBA00022908"/>
    </source>
</evidence>
<accession>A0A382MCM1</accession>
<keyword evidence="2" id="KW-0229">DNA integration</keyword>
<feature type="non-terminal residue" evidence="7">
    <location>
        <position position="1"/>
    </location>
</feature>
<keyword evidence="5" id="KW-1160">Virus entry into host cell</keyword>
<dbReference type="InterPro" id="IPR002104">
    <property type="entry name" value="Integrase_catalytic"/>
</dbReference>
<dbReference type="PANTHER" id="PTHR30629">
    <property type="entry name" value="PROPHAGE INTEGRASE"/>
    <property type="match status" value="1"/>
</dbReference>
<evidence type="ECO:0000256" key="1">
    <source>
        <dbReference type="ARBA" id="ARBA00008857"/>
    </source>
</evidence>
<dbReference type="GO" id="GO:0003677">
    <property type="term" value="F:DNA binding"/>
    <property type="evidence" value="ECO:0007669"/>
    <property type="project" value="InterPro"/>
</dbReference>
<dbReference type="AlphaFoldDB" id="A0A382MCM1"/>
<dbReference type="PANTHER" id="PTHR30629:SF2">
    <property type="entry name" value="PROPHAGE INTEGRASE INTS-RELATED"/>
    <property type="match status" value="1"/>
</dbReference>
<dbReference type="GO" id="GO:0006310">
    <property type="term" value="P:DNA recombination"/>
    <property type="evidence" value="ECO:0007669"/>
    <property type="project" value="UniProtKB-KW"/>
</dbReference>
<comment type="similarity">
    <text evidence="1">Belongs to the 'phage' integrase family.</text>
</comment>
<dbReference type="GO" id="GO:0044826">
    <property type="term" value="P:viral genome integration into host DNA"/>
    <property type="evidence" value="ECO:0007669"/>
    <property type="project" value="UniProtKB-KW"/>
</dbReference>
<evidence type="ECO:0000256" key="5">
    <source>
        <dbReference type="ARBA" id="ARBA00023296"/>
    </source>
</evidence>
<protein>
    <recommendedName>
        <fullName evidence="6">Tyr recombinase domain-containing protein</fullName>
    </recommendedName>
</protein>
<evidence type="ECO:0000259" key="6">
    <source>
        <dbReference type="PROSITE" id="PS51898"/>
    </source>
</evidence>
<organism evidence="7">
    <name type="scientific">marine metagenome</name>
    <dbReference type="NCBI Taxonomy" id="408172"/>
    <lineage>
        <taxon>unclassified sequences</taxon>
        <taxon>metagenomes</taxon>
        <taxon>ecological metagenomes</taxon>
    </lineage>
</organism>
<dbReference type="Gene3D" id="1.10.443.10">
    <property type="entry name" value="Intergrase catalytic core"/>
    <property type="match status" value="1"/>
</dbReference>
<keyword evidence="3" id="KW-0233">DNA recombination</keyword>
<dbReference type="PROSITE" id="PS51898">
    <property type="entry name" value="TYR_RECOMBINASE"/>
    <property type="match status" value="1"/>
</dbReference>
<gene>
    <name evidence="7" type="ORF">METZ01_LOCUS299607</name>
</gene>
<dbReference type="GO" id="GO:0075713">
    <property type="term" value="P:establishment of integrated proviral latency"/>
    <property type="evidence" value="ECO:0007669"/>
    <property type="project" value="UniProtKB-KW"/>
</dbReference>
<feature type="domain" description="Tyr recombinase" evidence="6">
    <location>
        <begin position="48"/>
        <end position="229"/>
    </location>
</feature>
<dbReference type="EMBL" id="UINC01092830">
    <property type="protein sequence ID" value="SVC46753.1"/>
    <property type="molecule type" value="Genomic_DNA"/>
</dbReference>
<dbReference type="SUPFAM" id="SSF56349">
    <property type="entry name" value="DNA breaking-rejoining enzymes"/>
    <property type="match status" value="1"/>
</dbReference>
<dbReference type="InterPro" id="IPR011010">
    <property type="entry name" value="DNA_brk_join_enz"/>
</dbReference>
<proteinExistence type="inferred from homology"/>